<name>A0A3D3R9U6_9PLAN</name>
<sequence>MSQNNHQLEHWCYLACVMEATARKPGNVHPAASFPDLSYADFLKSAAVIAPLLTQSIAVPTGELVLACIRETQKTVPSNSNLGIVLLLAPLTRIPAGLKISEGIHRILHALSAEDARAVYEAIRLANPGGMGTTESADISQEPKETLREVMCLAAERDSIAREYATDFQIILNTGVPAITEYWEESDCWETAIIRLQLRLMADFPDTLIARKLGRDQAEEASRRARAFLQSAVRTDHLEEFDSWLRAQGNQRNPGTTADLIVATLFVALRDGFIPAPAPGTIREKIPPQFHQYLNSKFQHE</sequence>
<dbReference type="Pfam" id="PF01874">
    <property type="entry name" value="CitG"/>
    <property type="match status" value="1"/>
</dbReference>
<proteinExistence type="predicted"/>
<dbReference type="PANTHER" id="PTHR42280:SF1">
    <property type="entry name" value="CITG FAMILY PROTEIN"/>
    <property type="match status" value="1"/>
</dbReference>
<evidence type="ECO:0000313" key="2">
    <source>
        <dbReference type="Proteomes" id="UP000263642"/>
    </source>
</evidence>
<organism evidence="1 2">
    <name type="scientific">Gimesia maris</name>
    <dbReference type="NCBI Taxonomy" id="122"/>
    <lineage>
        <taxon>Bacteria</taxon>
        <taxon>Pseudomonadati</taxon>
        <taxon>Planctomycetota</taxon>
        <taxon>Planctomycetia</taxon>
        <taxon>Planctomycetales</taxon>
        <taxon>Planctomycetaceae</taxon>
        <taxon>Gimesia</taxon>
    </lineage>
</organism>
<comment type="caution">
    <text evidence="1">The sequence shown here is derived from an EMBL/GenBank/DDBJ whole genome shotgun (WGS) entry which is preliminary data.</text>
</comment>
<dbReference type="InterPro" id="IPR002736">
    <property type="entry name" value="CitG"/>
</dbReference>
<dbReference type="PANTHER" id="PTHR42280">
    <property type="entry name" value="CITG FAMILY PROTEIN"/>
    <property type="match status" value="1"/>
</dbReference>
<dbReference type="AlphaFoldDB" id="A0A3D3R9U6"/>
<dbReference type="Proteomes" id="UP000263642">
    <property type="component" value="Unassembled WGS sequence"/>
</dbReference>
<reference evidence="1 2" key="1">
    <citation type="journal article" date="2018" name="Nat. Biotechnol.">
        <title>A standardized bacterial taxonomy based on genome phylogeny substantially revises the tree of life.</title>
        <authorList>
            <person name="Parks D.H."/>
            <person name="Chuvochina M."/>
            <person name="Waite D.W."/>
            <person name="Rinke C."/>
            <person name="Skarshewski A."/>
            <person name="Chaumeil P.A."/>
            <person name="Hugenholtz P."/>
        </authorList>
    </citation>
    <scope>NUCLEOTIDE SEQUENCE [LARGE SCALE GENOMIC DNA]</scope>
    <source>
        <strain evidence="1">UBA9375</strain>
    </source>
</reference>
<protein>
    <submittedName>
        <fullName evidence="1">Triphosphoribosyl-dephospho-CoA synthetase</fullName>
    </submittedName>
</protein>
<accession>A0A3D3R9U6</accession>
<dbReference type="EMBL" id="DQAY01000133">
    <property type="protein sequence ID" value="HCO25631.1"/>
    <property type="molecule type" value="Genomic_DNA"/>
</dbReference>
<evidence type="ECO:0000313" key="1">
    <source>
        <dbReference type="EMBL" id="HCO25631.1"/>
    </source>
</evidence>
<dbReference type="GO" id="GO:0005524">
    <property type="term" value="F:ATP binding"/>
    <property type="evidence" value="ECO:0007669"/>
    <property type="project" value="InterPro"/>
</dbReference>
<dbReference type="GO" id="GO:0046917">
    <property type="term" value="F:triphosphoribosyl-dephospho-CoA synthase activity"/>
    <property type="evidence" value="ECO:0007669"/>
    <property type="project" value="InterPro"/>
</dbReference>
<dbReference type="Gene3D" id="1.10.4200.10">
    <property type="entry name" value="Triphosphoribosyl-dephospho-CoA protein"/>
    <property type="match status" value="1"/>
</dbReference>
<gene>
    <name evidence="1" type="ORF">DIT97_22370</name>
</gene>